<accession>A0A1H3TWV7</accession>
<feature type="transmembrane region" description="Helical" evidence="1">
    <location>
        <begin position="108"/>
        <end position="136"/>
    </location>
</feature>
<keyword evidence="1" id="KW-1133">Transmembrane helix</keyword>
<evidence type="ECO:0000313" key="3">
    <source>
        <dbReference type="Proteomes" id="UP000198891"/>
    </source>
</evidence>
<feature type="transmembrane region" description="Helical" evidence="1">
    <location>
        <begin position="181"/>
        <end position="203"/>
    </location>
</feature>
<protein>
    <submittedName>
        <fullName evidence="2">Cytochrome b561</fullName>
    </submittedName>
</protein>
<keyword evidence="3" id="KW-1185">Reference proteome</keyword>
<dbReference type="EMBL" id="FNPZ01000008">
    <property type="protein sequence ID" value="SDZ54557.1"/>
    <property type="molecule type" value="Genomic_DNA"/>
</dbReference>
<keyword evidence="1" id="KW-0812">Transmembrane</keyword>
<name>A0A1H3TWV7_9MICO</name>
<dbReference type="AlphaFoldDB" id="A0A1H3TWV7"/>
<gene>
    <name evidence="2" type="ORF">SAMN05216554_4551</name>
</gene>
<dbReference type="STRING" id="381665.SAMN05216554_4551"/>
<dbReference type="GO" id="GO:0022904">
    <property type="term" value="P:respiratory electron transport chain"/>
    <property type="evidence" value="ECO:0007669"/>
    <property type="project" value="InterPro"/>
</dbReference>
<dbReference type="SUPFAM" id="SSF81342">
    <property type="entry name" value="Transmembrane di-heme cytochromes"/>
    <property type="match status" value="1"/>
</dbReference>
<evidence type="ECO:0000256" key="1">
    <source>
        <dbReference type="SAM" id="Phobius"/>
    </source>
</evidence>
<reference evidence="2 3" key="1">
    <citation type="submission" date="2016-10" db="EMBL/GenBank/DDBJ databases">
        <authorList>
            <person name="de Groot N.N."/>
        </authorList>
    </citation>
    <scope>NUCLEOTIDE SEQUENCE [LARGE SCALE GENOMIC DNA]</scope>
    <source>
        <strain evidence="2 3">CGMCC 4.3491</strain>
    </source>
</reference>
<organism evidence="2 3">
    <name type="scientific">Herbiconiux ginsengi</name>
    <dbReference type="NCBI Taxonomy" id="381665"/>
    <lineage>
        <taxon>Bacteria</taxon>
        <taxon>Bacillati</taxon>
        <taxon>Actinomycetota</taxon>
        <taxon>Actinomycetes</taxon>
        <taxon>Micrococcales</taxon>
        <taxon>Microbacteriaceae</taxon>
        <taxon>Herbiconiux</taxon>
    </lineage>
</organism>
<sequence>MSNRSRWFRLVWIAPALVVLLLIAVLAAIAIRYSPAGQDFLADYPGSTPLPDGAPVGIPAWLGWQHFLNMFFLLFIVRTGWVIRQGVRPSAFWTRKNDGRFRTKNPPVRIGLPLWFHLSVDALWVLNGIVFVVLLFSTGQWMRIVPTSWGVFPNAVSAGLQYLSLNWPTEHAWVNYNSLQLLSYFATVFLAAPLALITGIRIAPGFAARLRPLDRVFPTRFARTVHFLVMIYFVAFVVAHVTLVLATGALENLNVMYAASDDAGWAGFWIFAASLVVLAVAWIAARPAVLTAIAGRTGTVRVMGPPAPRRKP</sequence>
<keyword evidence="1" id="KW-0472">Membrane</keyword>
<feature type="transmembrane region" description="Helical" evidence="1">
    <location>
        <begin position="67"/>
        <end position="87"/>
    </location>
</feature>
<dbReference type="InterPro" id="IPR016174">
    <property type="entry name" value="Di-haem_cyt_TM"/>
</dbReference>
<feature type="transmembrane region" description="Helical" evidence="1">
    <location>
        <begin position="224"/>
        <end position="246"/>
    </location>
</feature>
<evidence type="ECO:0000313" key="2">
    <source>
        <dbReference type="EMBL" id="SDZ54557.1"/>
    </source>
</evidence>
<dbReference type="Gene3D" id="1.20.950.20">
    <property type="entry name" value="Transmembrane di-heme cytochromes, Chain C"/>
    <property type="match status" value="1"/>
</dbReference>
<dbReference type="GO" id="GO:0016020">
    <property type="term" value="C:membrane"/>
    <property type="evidence" value="ECO:0007669"/>
    <property type="project" value="InterPro"/>
</dbReference>
<dbReference type="OrthoDB" id="9795587at2"/>
<dbReference type="Proteomes" id="UP000198891">
    <property type="component" value="Unassembled WGS sequence"/>
</dbReference>
<dbReference type="RefSeq" id="WP_092558164.1">
    <property type="nucleotide sequence ID" value="NZ_FNPZ01000008.1"/>
</dbReference>
<proteinExistence type="predicted"/>
<feature type="transmembrane region" description="Helical" evidence="1">
    <location>
        <begin position="266"/>
        <end position="285"/>
    </location>
</feature>